<proteinExistence type="predicted"/>
<name>A0ACB9IWW1_9ASTR</name>
<sequence>MGVSSPSYQACNKTVSSLSSQVESSHGRCVNITSERLESLMSFCGKMYVFEVEETYGEPMVWIGIYITIASWFCILAMLANVLNGLKRKKIWFPCKYFSLNATSVTVITVAMKLPMDLSGGMPGYIDQAAKLGSMAFMCMMMTNLMPSLASMDNKALAANVIGLVILVITMIVNVSIEISTGVIYHDHIINMAYMYIIITILLLMILISSAITIPTCKQILEMKYQATSQKALNDQQPQHASMPIVEKLRRYVRRYWVMAETGSPQFVMASNPLSFASGVICVVGVDIYISLVLPILLIQHEREYGSQYKSTTLSILITQSIGVMVGAIIPILRCYMVLRWRILMILKVEEYWTQKLYEWKESDIPFLSSDPRSRALVHKLKKIILNLWIMFQKVIVVSCKMMVILVVYCSYCWRSLRVMFSTTSIASSSDNTNEDVSGYVLQLEDAIRPTQETLISISKSLNHFMQKDENKQSSNLLNLLEKSTGFEGVKNFDNDQVQLLFSPRLVNTWSLPVVSLTCIAITLPNIRKGAAHSLLTSVREGLSYTRMVEECLNTASEYVDILRATITLWREVEDGYKWLENTLETRAFKQKTPVEILTWFVDKAQEIVTEITNKSFNGERVHNPPKKFIAANSMNRISQTILFNHQGSIGLISNEELFGLICGMIADILAACLTNIPRVIMMKFNESAIDKSEASVEAAAKLLGRTSEIITRLEVRQVPIMDQNKMAFIDERRLHLNQP</sequence>
<dbReference type="EMBL" id="CM042023">
    <property type="protein sequence ID" value="KAI3812173.1"/>
    <property type="molecule type" value="Genomic_DNA"/>
</dbReference>
<protein>
    <submittedName>
        <fullName evidence="1">Uncharacterized protein</fullName>
    </submittedName>
</protein>
<reference evidence="2" key="1">
    <citation type="journal article" date="2022" name="Mol. Ecol. Resour.">
        <title>The genomes of chicory, endive, great burdock and yacon provide insights into Asteraceae palaeo-polyploidization history and plant inulin production.</title>
        <authorList>
            <person name="Fan W."/>
            <person name="Wang S."/>
            <person name="Wang H."/>
            <person name="Wang A."/>
            <person name="Jiang F."/>
            <person name="Liu H."/>
            <person name="Zhao H."/>
            <person name="Xu D."/>
            <person name="Zhang Y."/>
        </authorList>
    </citation>
    <scope>NUCLEOTIDE SEQUENCE [LARGE SCALE GENOMIC DNA]</scope>
    <source>
        <strain evidence="2">cv. Yunnan</strain>
    </source>
</reference>
<dbReference type="Proteomes" id="UP001056120">
    <property type="component" value="Linkage Group LG06"/>
</dbReference>
<comment type="caution">
    <text evidence="1">The sequence shown here is derived from an EMBL/GenBank/DDBJ whole genome shotgun (WGS) entry which is preliminary data.</text>
</comment>
<keyword evidence="2" id="KW-1185">Reference proteome</keyword>
<reference evidence="1 2" key="2">
    <citation type="journal article" date="2022" name="Mol. Ecol. Resour.">
        <title>The genomes of chicory, endive, great burdock and yacon provide insights into Asteraceae paleo-polyploidization history and plant inulin production.</title>
        <authorList>
            <person name="Fan W."/>
            <person name="Wang S."/>
            <person name="Wang H."/>
            <person name="Wang A."/>
            <person name="Jiang F."/>
            <person name="Liu H."/>
            <person name="Zhao H."/>
            <person name="Xu D."/>
            <person name="Zhang Y."/>
        </authorList>
    </citation>
    <scope>NUCLEOTIDE SEQUENCE [LARGE SCALE GENOMIC DNA]</scope>
    <source>
        <strain evidence="2">cv. Yunnan</strain>
        <tissue evidence="1">Leaves</tissue>
    </source>
</reference>
<evidence type="ECO:0000313" key="2">
    <source>
        <dbReference type="Proteomes" id="UP001056120"/>
    </source>
</evidence>
<organism evidence="1 2">
    <name type="scientific">Smallanthus sonchifolius</name>
    <dbReference type="NCBI Taxonomy" id="185202"/>
    <lineage>
        <taxon>Eukaryota</taxon>
        <taxon>Viridiplantae</taxon>
        <taxon>Streptophyta</taxon>
        <taxon>Embryophyta</taxon>
        <taxon>Tracheophyta</taxon>
        <taxon>Spermatophyta</taxon>
        <taxon>Magnoliopsida</taxon>
        <taxon>eudicotyledons</taxon>
        <taxon>Gunneridae</taxon>
        <taxon>Pentapetalae</taxon>
        <taxon>asterids</taxon>
        <taxon>campanulids</taxon>
        <taxon>Asterales</taxon>
        <taxon>Asteraceae</taxon>
        <taxon>Asteroideae</taxon>
        <taxon>Heliantheae alliance</taxon>
        <taxon>Millerieae</taxon>
        <taxon>Smallanthus</taxon>
    </lineage>
</organism>
<evidence type="ECO:0000313" key="1">
    <source>
        <dbReference type="EMBL" id="KAI3812173.1"/>
    </source>
</evidence>
<accession>A0ACB9IWW1</accession>
<gene>
    <name evidence="1" type="ORF">L1987_16880</name>
</gene>